<accession>A0A080Z7F4</accession>
<dbReference type="OrthoDB" id="111953at2759"/>
<reference evidence="2 3" key="1">
    <citation type="submission" date="2013-11" db="EMBL/GenBank/DDBJ databases">
        <title>The Genome Sequence of Phytophthora parasitica P1976.</title>
        <authorList>
            <consortium name="The Broad Institute Genomics Platform"/>
            <person name="Russ C."/>
            <person name="Tyler B."/>
            <person name="Panabieres F."/>
            <person name="Shan W."/>
            <person name="Tripathy S."/>
            <person name="Grunwald N."/>
            <person name="Machado M."/>
            <person name="Johnson C.S."/>
            <person name="Walker B."/>
            <person name="Young S."/>
            <person name="Zeng Q."/>
            <person name="Gargeya S."/>
            <person name="Fitzgerald M."/>
            <person name="Haas B."/>
            <person name="Abouelleil A."/>
            <person name="Allen A.W."/>
            <person name="Alvarado L."/>
            <person name="Arachchi H.M."/>
            <person name="Berlin A.M."/>
            <person name="Chapman S.B."/>
            <person name="Gainer-Dewar J."/>
            <person name="Goldberg J."/>
            <person name="Griggs A."/>
            <person name="Gujja S."/>
            <person name="Hansen M."/>
            <person name="Howarth C."/>
            <person name="Imamovic A."/>
            <person name="Ireland A."/>
            <person name="Larimer J."/>
            <person name="McCowan C."/>
            <person name="Murphy C."/>
            <person name="Pearson M."/>
            <person name="Poon T.W."/>
            <person name="Priest M."/>
            <person name="Roberts A."/>
            <person name="Saif S."/>
            <person name="Shea T."/>
            <person name="Sisk P."/>
            <person name="Sykes S."/>
            <person name="Wortman J."/>
            <person name="Nusbaum C."/>
            <person name="Birren B."/>
        </authorList>
    </citation>
    <scope>NUCLEOTIDE SEQUENCE [LARGE SCALE GENOMIC DNA]</scope>
    <source>
        <strain evidence="2 3">P1976</strain>
    </source>
</reference>
<feature type="region of interest" description="Disordered" evidence="1">
    <location>
        <begin position="228"/>
        <end position="250"/>
    </location>
</feature>
<name>A0A080Z7F4_PHYNI</name>
<proteinExistence type="predicted"/>
<comment type="caution">
    <text evidence="2">The sequence shown here is derived from an EMBL/GenBank/DDBJ whole genome shotgun (WGS) entry which is preliminary data.</text>
</comment>
<gene>
    <name evidence="2" type="ORF">F444_19535</name>
</gene>
<feature type="compositionally biased region" description="Basic and acidic residues" evidence="1">
    <location>
        <begin position="237"/>
        <end position="250"/>
    </location>
</feature>
<protein>
    <submittedName>
        <fullName evidence="2">Uncharacterized protein</fullName>
    </submittedName>
</protein>
<evidence type="ECO:0000313" key="3">
    <source>
        <dbReference type="Proteomes" id="UP000028582"/>
    </source>
</evidence>
<sequence length="250" mass="28590">MFGTLPGPSRAQSNARRGEQRQPSVRKVAGGAKPPKYEENSGLDLYRARLESFLRQRECWNVVIGAEAPDPHEERNLFARDALLSGLLVKDAKKICIKTEVGEMWAAFVRDRTKQDFSNSIPVRARLYGAKYMRGANMEKYLEELEDLRRKFENMNHPVDDEMARIVLTRVEATHRTVVRMFNREQALDLDTILNTLRGEAEMDMAEEEDQRAAKKLGEDEEKLFASLMIKSGNGKSTDERKGIQEKGKK</sequence>
<dbReference type="Proteomes" id="UP000028582">
    <property type="component" value="Unassembled WGS sequence"/>
</dbReference>
<dbReference type="Pfam" id="PF14223">
    <property type="entry name" value="Retrotran_gag_2"/>
    <property type="match status" value="1"/>
</dbReference>
<evidence type="ECO:0000313" key="2">
    <source>
        <dbReference type="EMBL" id="ETO62565.1"/>
    </source>
</evidence>
<dbReference type="EMBL" id="ANJA01003569">
    <property type="protein sequence ID" value="ETO62565.1"/>
    <property type="molecule type" value="Genomic_DNA"/>
</dbReference>
<organism evidence="2 3">
    <name type="scientific">Phytophthora nicotianae P1976</name>
    <dbReference type="NCBI Taxonomy" id="1317066"/>
    <lineage>
        <taxon>Eukaryota</taxon>
        <taxon>Sar</taxon>
        <taxon>Stramenopiles</taxon>
        <taxon>Oomycota</taxon>
        <taxon>Peronosporomycetes</taxon>
        <taxon>Peronosporales</taxon>
        <taxon>Peronosporaceae</taxon>
        <taxon>Phytophthora</taxon>
    </lineage>
</organism>
<evidence type="ECO:0000256" key="1">
    <source>
        <dbReference type="SAM" id="MobiDB-lite"/>
    </source>
</evidence>
<dbReference type="AlphaFoldDB" id="A0A080Z7F4"/>
<feature type="region of interest" description="Disordered" evidence="1">
    <location>
        <begin position="1"/>
        <end position="36"/>
    </location>
</feature>